<dbReference type="PANTHER" id="PTHR14218:SF15">
    <property type="entry name" value="TRIPEPTIDYL-PEPTIDASE 1"/>
    <property type="match status" value="1"/>
</dbReference>
<dbReference type="PROSITE" id="PS00138">
    <property type="entry name" value="SUBTILASE_SER"/>
    <property type="match status" value="1"/>
</dbReference>
<dbReference type="Proteomes" id="UP000663570">
    <property type="component" value="Chromosome"/>
</dbReference>
<dbReference type="SUPFAM" id="SSF52743">
    <property type="entry name" value="Subtilisin-like"/>
    <property type="match status" value="1"/>
</dbReference>
<dbReference type="InterPro" id="IPR036852">
    <property type="entry name" value="Peptidase_S8/S53_dom_sf"/>
</dbReference>
<dbReference type="Gene3D" id="3.40.50.200">
    <property type="entry name" value="Peptidase S8/S53 domain"/>
    <property type="match status" value="1"/>
</dbReference>
<gene>
    <name evidence="7" type="ORF">JY500_00990</name>
</gene>
<dbReference type="PROSITE" id="PS51695">
    <property type="entry name" value="SEDOLISIN"/>
    <property type="match status" value="1"/>
</dbReference>
<evidence type="ECO:0000313" key="8">
    <source>
        <dbReference type="Proteomes" id="UP000663570"/>
    </source>
</evidence>
<keyword evidence="1 4" id="KW-0645">Protease</keyword>
<feature type="binding site" evidence="4">
    <location>
        <position position="488"/>
    </location>
    <ligand>
        <name>Ca(2+)</name>
        <dbReference type="ChEBI" id="CHEBI:29108"/>
    </ligand>
</feature>
<evidence type="ECO:0000259" key="6">
    <source>
        <dbReference type="PROSITE" id="PS51695"/>
    </source>
</evidence>
<feature type="active site" description="Charge relay system" evidence="4">
    <location>
        <position position="265"/>
    </location>
</feature>
<feature type="signal peptide" evidence="5">
    <location>
        <begin position="1"/>
        <end position="30"/>
    </location>
</feature>
<dbReference type="CDD" id="cd04056">
    <property type="entry name" value="Peptidases_S53"/>
    <property type="match status" value="1"/>
</dbReference>
<keyword evidence="4" id="KW-0479">Metal-binding</keyword>
<dbReference type="InterPro" id="IPR030400">
    <property type="entry name" value="Sedolisin_dom"/>
</dbReference>
<evidence type="ECO:0000256" key="5">
    <source>
        <dbReference type="SAM" id="SignalP"/>
    </source>
</evidence>
<name>A0ABX7M674_9RHOO</name>
<proteinExistence type="predicted"/>
<dbReference type="InterPro" id="IPR023828">
    <property type="entry name" value="Peptidase_S8_Ser-AS"/>
</dbReference>
<feature type="active site" description="Charge relay system" evidence="4">
    <location>
        <position position="261"/>
    </location>
</feature>
<evidence type="ECO:0000313" key="7">
    <source>
        <dbReference type="EMBL" id="QSI77259.1"/>
    </source>
</evidence>
<dbReference type="Gene3D" id="2.60.40.10">
    <property type="entry name" value="Immunoglobulins"/>
    <property type="match status" value="4"/>
</dbReference>
<keyword evidence="8" id="KW-1185">Reference proteome</keyword>
<accession>A0ABX7M674</accession>
<keyword evidence="3 4" id="KW-0720">Serine protease</keyword>
<dbReference type="InterPro" id="IPR050819">
    <property type="entry name" value="Tripeptidyl-peptidase_I"/>
</dbReference>
<dbReference type="RefSeq" id="WP_206254758.1">
    <property type="nucleotide sequence ID" value="NZ_CP071060.1"/>
</dbReference>
<feature type="binding site" evidence="4">
    <location>
        <position position="507"/>
    </location>
    <ligand>
        <name>Ca(2+)</name>
        <dbReference type="ChEBI" id="CHEBI:29108"/>
    </ligand>
</feature>
<evidence type="ECO:0000256" key="1">
    <source>
        <dbReference type="ARBA" id="ARBA00022670"/>
    </source>
</evidence>
<keyword evidence="5" id="KW-0732">Signal</keyword>
<protein>
    <submittedName>
        <fullName evidence="7">S53 family peptidase</fullName>
    </submittedName>
</protein>
<organism evidence="7 8">
    <name type="scientific">Niveibacterium microcysteis</name>
    <dbReference type="NCBI Taxonomy" id="2811415"/>
    <lineage>
        <taxon>Bacteria</taxon>
        <taxon>Pseudomonadati</taxon>
        <taxon>Pseudomonadota</taxon>
        <taxon>Betaproteobacteria</taxon>
        <taxon>Rhodocyclales</taxon>
        <taxon>Rhodocyclaceae</taxon>
        <taxon>Niveibacterium</taxon>
    </lineage>
</organism>
<feature type="binding site" evidence="4">
    <location>
        <position position="505"/>
    </location>
    <ligand>
        <name>Ca(2+)</name>
        <dbReference type="ChEBI" id="CHEBI:29108"/>
    </ligand>
</feature>
<comment type="cofactor">
    <cofactor evidence="4">
        <name>Ca(2+)</name>
        <dbReference type="ChEBI" id="CHEBI:29108"/>
    </cofactor>
    <text evidence="4">Binds 1 Ca(2+) ion per subunit.</text>
</comment>
<feature type="binding site" evidence="4">
    <location>
        <position position="489"/>
    </location>
    <ligand>
        <name>Ca(2+)</name>
        <dbReference type="ChEBI" id="CHEBI:29108"/>
    </ligand>
</feature>
<feature type="chain" id="PRO_5047427481" evidence="5">
    <location>
        <begin position="31"/>
        <end position="876"/>
    </location>
</feature>
<reference evidence="7 8" key="1">
    <citation type="submission" date="2021-02" db="EMBL/GenBank/DDBJ databases">
        <title>Niveibacterium changnyeongensis HC41.</title>
        <authorList>
            <person name="Kang M."/>
        </authorList>
    </citation>
    <scope>NUCLEOTIDE SEQUENCE [LARGE SCALE GENOMIC DNA]</scope>
    <source>
        <strain evidence="7 8">HC41</strain>
    </source>
</reference>
<sequence length="876" mass="86625">MKRNSRLKASQRGMLLAAFASLLLAACGGAGDGANSAPAAQPVVLTETTIEVPAETVPATAADQLAQPAFHVAPVLLDEPDDRDAIDNSASALIRPRAQYVPATQAAMSSRRLTVESLLTARRMQARSVQPLNADGSVTPMASSTAVSTYTPAQIRAAYGLPALPASGTALTSAQAAQLGAGQTIYIVDAYHDPNVAAELNAFNQKFGLPSCTSRTLTTSTALPLPAPAATDGCALVVAYSNASGALTNAAPAFDSGWATEITLDVQWAHATAPLARIVLIEAPDPSLNSLVGAVRLANTMGPGVVSMSFGATEGNWTSSVDSAFTGTGMTYLAATGDSGAAVSWPAVSTNVVAVGGTSLTYTGSGTRTEIAWSGTGGGVSAYVPTPSYQASAVPGVGSLPRRGVADVAFNADPSTGQFVAVIPPGSSTVNWISAGGTSLSTPQWAGVLAVANAMRLQNGKTLVGAPHVSLYGQIGAIPGTYASVFADVAQGSHGTCASCFARTGYDQLTGLGTPNVSSLLSTLAGSSAVAKAPVVSPASISGKVGTPLSFSVTVSATNPVTYTLSGAPAGMTISTAGVVSWATPVLGSYAVTVIAKDSKTALSGQGVYTVKIEAPLPPAVTAATVNGMAGTPLSYSVAVTASNPVTYALTGAPAGMAISSTGVVTWASPALGTYTVTVTAKDSKTGLTGQGVLSVKIAAQPAPAVPSGAISGKVGTPLSFSAAAVASNPVVYALSGAPAGMAISASGVVSWASPLAGTYTVTVTAKDSKTGLSGKGVFMVTIASAPAGPTITAPALTGVAGKPLSGTIGISNVSGGAMSVTITGVPLGVAFSLSGQSIVLNWAAPVTGSYLLNITVRDAAGRTSQASMPITINAK</sequence>
<evidence type="ECO:0000256" key="4">
    <source>
        <dbReference type="PROSITE-ProRule" id="PRU01032"/>
    </source>
</evidence>
<keyword evidence="4" id="KW-0106">Calcium</keyword>
<dbReference type="EMBL" id="CP071060">
    <property type="protein sequence ID" value="QSI77259.1"/>
    <property type="molecule type" value="Genomic_DNA"/>
</dbReference>
<feature type="active site" description="Charge relay system" evidence="4">
    <location>
        <position position="439"/>
    </location>
</feature>
<dbReference type="Pfam" id="PF05345">
    <property type="entry name" value="He_PIG"/>
    <property type="match status" value="3"/>
</dbReference>
<dbReference type="PROSITE" id="PS51257">
    <property type="entry name" value="PROKAR_LIPOPROTEIN"/>
    <property type="match status" value="1"/>
</dbReference>
<dbReference type="InterPro" id="IPR013783">
    <property type="entry name" value="Ig-like_fold"/>
</dbReference>
<feature type="domain" description="Peptidase S53" evidence="6">
    <location>
        <begin position="149"/>
        <end position="527"/>
    </location>
</feature>
<keyword evidence="2 4" id="KW-0378">Hydrolase</keyword>
<evidence type="ECO:0000256" key="2">
    <source>
        <dbReference type="ARBA" id="ARBA00022801"/>
    </source>
</evidence>
<evidence type="ECO:0000256" key="3">
    <source>
        <dbReference type="ARBA" id="ARBA00022825"/>
    </source>
</evidence>
<dbReference type="PANTHER" id="PTHR14218">
    <property type="entry name" value="PROTEASE S8 TRIPEPTIDYL PEPTIDASE I CLN2"/>
    <property type="match status" value="1"/>
</dbReference>